<evidence type="ECO:0000256" key="1">
    <source>
        <dbReference type="ARBA" id="ARBA00001947"/>
    </source>
</evidence>
<dbReference type="PROSITE" id="PS00132">
    <property type="entry name" value="CARBOXYPEPT_ZN_1"/>
    <property type="match status" value="1"/>
</dbReference>
<evidence type="ECO:0000313" key="12">
    <source>
        <dbReference type="EMBL" id="QOY35904.1"/>
    </source>
</evidence>
<dbReference type="GO" id="GO:0005615">
    <property type="term" value="C:extracellular space"/>
    <property type="evidence" value="ECO:0007669"/>
    <property type="project" value="TreeGrafter"/>
</dbReference>
<dbReference type="AlphaFoldDB" id="A0A1S2M6T2"/>
<dbReference type="GO" id="GO:0004181">
    <property type="term" value="F:metallocarboxypeptidase activity"/>
    <property type="evidence" value="ECO:0007669"/>
    <property type="project" value="InterPro"/>
</dbReference>
<keyword evidence="13" id="KW-1185">Reference proteome</keyword>
<name>A0A1S2M6T2_9BACI</name>
<keyword evidence="7" id="KW-0482">Metalloprotease</keyword>
<evidence type="ECO:0000256" key="8">
    <source>
        <dbReference type="PROSITE-ProRule" id="PRU01379"/>
    </source>
</evidence>
<feature type="domain" description="Peptidase M14" evidence="10">
    <location>
        <begin position="66"/>
        <end position="355"/>
    </location>
</feature>
<proteinExistence type="inferred from homology"/>
<dbReference type="InterPro" id="IPR018392">
    <property type="entry name" value="LysM"/>
</dbReference>
<dbReference type="Gene3D" id="3.10.350.10">
    <property type="entry name" value="LysM domain"/>
    <property type="match status" value="1"/>
</dbReference>
<reference evidence="12" key="4">
    <citation type="submission" date="2020-10" db="EMBL/GenBank/DDBJ databases">
        <authorList>
            <person name="Bassil N.M."/>
            <person name="Lloyd J.R."/>
        </authorList>
    </citation>
    <scope>NUCLEOTIDE SEQUENCE</scope>
    <source>
        <strain evidence="12">NB2006</strain>
    </source>
</reference>
<dbReference type="PANTHER" id="PTHR11705:SF143">
    <property type="entry name" value="SLL0236 PROTEIN"/>
    <property type="match status" value="1"/>
</dbReference>
<dbReference type="OrthoDB" id="9802862at2"/>
<comment type="similarity">
    <text evidence="2 8">Belongs to the peptidase M14 family.</text>
</comment>
<dbReference type="InterPro" id="IPR036779">
    <property type="entry name" value="LysM_dom_sf"/>
</dbReference>
<dbReference type="Gene3D" id="3.40.630.10">
    <property type="entry name" value="Zn peptidases"/>
    <property type="match status" value="1"/>
</dbReference>
<dbReference type="RefSeq" id="WP_071316895.1">
    <property type="nucleotide sequence ID" value="NZ_CP063356.2"/>
</dbReference>
<accession>A0A1S2M6T2</accession>
<reference evidence="11 13" key="1">
    <citation type="submission" date="2016-10" db="EMBL/GenBank/DDBJ databases">
        <title>Draft genome sequences of four alkaliphilic bacteria belonging to the Anaerobacillus genus.</title>
        <authorList>
            <person name="Bassil N.M."/>
            <person name="Lloyd J.R."/>
        </authorList>
    </citation>
    <scope>NUCLEOTIDE SEQUENCE [LARGE SCALE GENOMIC DNA]</scope>
    <source>
        <strain evidence="11 13">NB2006</strain>
    </source>
</reference>
<dbReference type="PRINTS" id="PR00765">
    <property type="entry name" value="CRBOXYPTASEA"/>
</dbReference>
<evidence type="ECO:0000313" key="11">
    <source>
        <dbReference type="EMBL" id="OIJ19375.1"/>
    </source>
</evidence>
<dbReference type="InterPro" id="IPR057246">
    <property type="entry name" value="CARBOXYPEPT_ZN_1"/>
</dbReference>
<protein>
    <submittedName>
        <fullName evidence="12">LysM peptidoglycan-binding domain-containing protein</fullName>
    </submittedName>
    <submittedName>
        <fullName evidence="11">Peptidase M14</fullName>
    </submittedName>
</protein>
<evidence type="ECO:0000259" key="9">
    <source>
        <dbReference type="PROSITE" id="PS51782"/>
    </source>
</evidence>
<evidence type="ECO:0000313" key="13">
    <source>
        <dbReference type="Proteomes" id="UP000180175"/>
    </source>
</evidence>
<reference evidence="12 13" key="2">
    <citation type="journal article" date="2017" name="Genome Announc.">
        <title>Draft Genome Sequences of Four Alkaliphilic Bacteria Belonging to the Anaerobacillus Genus.</title>
        <authorList>
            <person name="Bassil N.M."/>
            <person name="Lloyd J.R."/>
        </authorList>
    </citation>
    <scope>NUCLEOTIDE SEQUENCE [LARGE SCALE GENOMIC DNA]</scope>
    <source>
        <strain evidence="12 13">NB2006</strain>
    </source>
</reference>
<dbReference type="SMART" id="SM00631">
    <property type="entry name" value="Zn_pept"/>
    <property type="match status" value="1"/>
</dbReference>
<evidence type="ECO:0000256" key="4">
    <source>
        <dbReference type="ARBA" id="ARBA00022723"/>
    </source>
</evidence>
<dbReference type="KEGG" id="aia:AWH56_025175"/>
<dbReference type="Proteomes" id="UP000180175">
    <property type="component" value="Chromosome"/>
</dbReference>
<keyword evidence="6" id="KW-0862">Zinc</keyword>
<dbReference type="GO" id="GO:0008270">
    <property type="term" value="F:zinc ion binding"/>
    <property type="evidence" value="ECO:0007669"/>
    <property type="project" value="InterPro"/>
</dbReference>
<reference evidence="12 13" key="3">
    <citation type="journal article" date="2019" name="Int. J. Syst. Evol. Microbiol.">
        <title>Anaerobacillus isosaccharinicus sp. nov., an alkaliphilic bacterium which degrades isosaccharinic acid.</title>
        <authorList>
            <person name="Bassil N.M."/>
            <person name="Lloyd J.R."/>
        </authorList>
    </citation>
    <scope>NUCLEOTIDE SEQUENCE [LARGE SCALE GENOMIC DNA]</scope>
    <source>
        <strain evidence="12 13">NB2006</strain>
    </source>
</reference>
<sequence>MQKYVVKEGDTIHKVAHLYQVRAIDILVNNHQLQNEHQYIYPGEQIIIPEGLNSSIKKDSPYECNREYGPSDLEEDLTFLRKYYSSLVTVQKIGHSVMGKPIYAFVIGNGKKEVFYSGGWHSNEWMTSKFLMIFLKQLVQHYQSNLPFFHYQVSKIFEDVKLYIVPMVNPDGVELVQQGIYEEHPFFHSVLNINKGARRFEHWSSNIRGVDLNHQWPAGWDIEAKESPQVPWPRHYSGRAPLTEPEVKAVYYLTKKHNFAYVLAFHSQGQVIYWGYRNLEPTKSKEMVEALSLVSSYEPIRTADSDGGYKDWFIQETGRPGFTVEVGVGTNPLPFTAFSEIWANNSLLALEGLIL</sequence>
<comment type="cofactor">
    <cofactor evidence="1">
        <name>Zn(2+)</name>
        <dbReference type="ChEBI" id="CHEBI:29105"/>
    </cofactor>
</comment>
<feature type="domain" description="LysM" evidence="9">
    <location>
        <begin position="2"/>
        <end position="48"/>
    </location>
</feature>
<dbReference type="Pfam" id="PF01476">
    <property type="entry name" value="LysM"/>
    <property type="match status" value="1"/>
</dbReference>
<evidence type="ECO:0000259" key="10">
    <source>
        <dbReference type="PROSITE" id="PS52035"/>
    </source>
</evidence>
<dbReference type="PROSITE" id="PS51782">
    <property type="entry name" value="LYSM"/>
    <property type="match status" value="1"/>
</dbReference>
<dbReference type="EMBL" id="CP063356">
    <property type="protein sequence ID" value="QOY35904.1"/>
    <property type="molecule type" value="Genomic_DNA"/>
</dbReference>
<evidence type="ECO:0000256" key="2">
    <source>
        <dbReference type="ARBA" id="ARBA00005988"/>
    </source>
</evidence>
<evidence type="ECO:0000256" key="5">
    <source>
        <dbReference type="ARBA" id="ARBA00022801"/>
    </source>
</evidence>
<keyword evidence="5" id="KW-0378">Hydrolase</keyword>
<evidence type="ECO:0000256" key="7">
    <source>
        <dbReference type="ARBA" id="ARBA00023049"/>
    </source>
</evidence>
<dbReference type="InterPro" id="IPR000834">
    <property type="entry name" value="Peptidase_M14"/>
</dbReference>
<keyword evidence="4" id="KW-0479">Metal-binding</keyword>
<dbReference type="PANTHER" id="PTHR11705">
    <property type="entry name" value="PROTEASE FAMILY M14 CARBOXYPEPTIDASE A,B"/>
    <property type="match status" value="1"/>
</dbReference>
<gene>
    <name evidence="12" type="ORF">AWH56_025175</name>
    <name evidence="11" type="ORF">AWH56_09390</name>
</gene>
<dbReference type="Pfam" id="PF00246">
    <property type="entry name" value="Peptidase_M14"/>
    <property type="match status" value="1"/>
</dbReference>
<dbReference type="CDD" id="cd00118">
    <property type="entry name" value="LysM"/>
    <property type="match status" value="1"/>
</dbReference>
<dbReference type="SUPFAM" id="SSF53187">
    <property type="entry name" value="Zn-dependent exopeptidases"/>
    <property type="match status" value="1"/>
</dbReference>
<dbReference type="SUPFAM" id="SSF54106">
    <property type="entry name" value="LysM domain"/>
    <property type="match status" value="1"/>
</dbReference>
<dbReference type="PROSITE" id="PS52035">
    <property type="entry name" value="PEPTIDASE_M14"/>
    <property type="match status" value="1"/>
</dbReference>
<feature type="active site" description="Proton donor/acceptor" evidence="8">
    <location>
        <position position="325"/>
    </location>
</feature>
<dbReference type="CDD" id="cd06229">
    <property type="entry name" value="M14_Endopeptidase_I"/>
    <property type="match status" value="1"/>
</dbReference>
<evidence type="ECO:0000256" key="3">
    <source>
        <dbReference type="ARBA" id="ARBA00022670"/>
    </source>
</evidence>
<dbReference type="EMBL" id="LQXD01000079">
    <property type="protein sequence ID" value="OIJ19375.1"/>
    <property type="molecule type" value="Genomic_DNA"/>
</dbReference>
<keyword evidence="3" id="KW-0645">Protease</keyword>
<evidence type="ECO:0000256" key="6">
    <source>
        <dbReference type="ARBA" id="ARBA00022833"/>
    </source>
</evidence>
<organism evidence="11 13">
    <name type="scientific">Anaerobacillus isosaccharinicus</name>
    <dbReference type="NCBI Taxonomy" id="1532552"/>
    <lineage>
        <taxon>Bacteria</taxon>
        <taxon>Bacillati</taxon>
        <taxon>Bacillota</taxon>
        <taxon>Bacilli</taxon>
        <taxon>Bacillales</taxon>
        <taxon>Bacillaceae</taxon>
        <taxon>Anaerobacillus</taxon>
    </lineage>
</organism>
<dbReference type="InterPro" id="IPR034274">
    <property type="entry name" value="ENP1_M14_CPD"/>
</dbReference>
<dbReference type="GO" id="GO:0006508">
    <property type="term" value="P:proteolysis"/>
    <property type="evidence" value="ECO:0007669"/>
    <property type="project" value="UniProtKB-KW"/>
</dbReference>